<dbReference type="PANTHER" id="PTHR39966:SF1">
    <property type="entry name" value="HEMERYTHRIN-LIKE DOMAIN-CONTAINING PROTEIN"/>
    <property type="match status" value="1"/>
</dbReference>
<gene>
    <name evidence="2" type="ORF">MSBR3_1434</name>
</gene>
<feature type="domain" description="Hemerythrin-like" evidence="1">
    <location>
        <begin position="6"/>
        <end position="142"/>
    </location>
</feature>
<dbReference type="Gene3D" id="1.20.120.520">
    <property type="entry name" value="nmb1532 protein domain like"/>
    <property type="match status" value="1"/>
</dbReference>
<dbReference type="EMBL" id="CP009517">
    <property type="protein sequence ID" value="AKB82012.1"/>
    <property type="molecule type" value="Genomic_DNA"/>
</dbReference>
<evidence type="ECO:0000313" key="3">
    <source>
        <dbReference type="Proteomes" id="UP000033066"/>
    </source>
</evidence>
<dbReference type="CDD" id="cd12108">
    <property type="entry name" value="Hr-like"/>
    <property type="match status" value="1"/>
</dbReference>
<sequence length="187" mass="21907">MGSSMTPTDGLREEHRIIKQVILPVLEEICAEIESGRSVEQNNLEGFIVFVKEFIEKSHYIKEETYLFPEMEKAEISGAKELITSLKKEHEEERQYINEIDKVIFEKEENRELSAMVEYSRAYMRLLVLHIDKEENELFPMADAYLSPTVQKDLLKSFEDVDTGIIGPERQEELKMWLEGKTYVKPE</sequence>
<evidence type="ECO:0000313" key="2">
    <source>
        <dbReference type="EMBL" id="AKB82012.1"/>
    </source>
</evidence>
<dbReference type="HOGENOM" id="CLU_095978_2_0_2"/>
<dbReference type="Pfam" id="PF01814">
    <property type="entry name" value="Hemerythrin"/>
    <property type="match status" value="1"/>
</dbReference>
<protein>
    <recommendedName>
        <fullName evidence="1">Hemerythrin-like domain-containing protein</fullName>
    </recommendedName>
</protein>
<reference evidence="2" key="1">
    <citation type="submission" date="2014-07" db="EMBL/GenBank/DDBJ databases">
        <title>Methanogenic archaea and the global carbon cycle.</title>
        <authorList>
            <person name="Henriksen J.R."/>
            <person name="Luke J."/>
            <person name="Reinhart S."/>
            <person name="Benedict M.N."/>
            <person name="Youngblut N.D."/>
            <person name="Metcalf M.E."/>
            <person name="Whitaker R.J."/>
            <person name="Metcalf W.W."/>
        </authorList>
    </citation>
    <scope>NUCLEOTIDE SEQUENCE [LARGE SCALE GENOMIC DNA]</scope>
    <source>
        <strain evidence="2">3</strain>
    </source>
</reference>
<organism evidence="2 3">
    <name type="scientific">Methanosarcina barkeri 3</name>
    <dbReference type="NCBI Taxonomy" id="1434107"/>
    <lineage>
        <taxon>Archaea</taxon>
        <taxon>Methanobacteriati</taxon>
        <taxon>Methanobacteriota</taxon>
        <taxon>Stenosarchaea group</taxon>
        <taxon>Methanomicrobia</taxon>
        <taxon>Methanosarcinales</taxon>
        <taxon>Methanosarcinaceae</taxon>
        <taxon>Methanosarcina</taxon>
    </lineage>
</organism>
<dbReference type="KEGG" id="mbak:MSBR3_1434"/>
<evidence type="ECO:0000259" key="1">
    <source>
        <dbReference type="Pfam" id="PF01814"/>
    </source>
</evidence>
<name>A0A0E3SLF6_METBA</name>
<proteinExistence type="predicted"/>
<dbReference type="Proteomes" id="UP000033066">
    <property type="component" value="Chromosome"/>
</dbReference>
<keyword evidence="3" id="KW-1185">Reference proteome</keyword>
<accession>A0A0E3SLF6</accession>
<dbReference type="AlphaFoldDB" id="A0A0E3SLF6"/>
<dbReference type="InterPro" id="IPR012312">
    <property type="entry name" value="Hemerythrin-like"/>
</dbReference>
<dbReference type="PATRIC" id="fig|1434107.4.peg.1863"/>
<dbReference type="GO" id="GO:0005886">
    <property type="term" value="C:plasma membrane"/>
    <property type="evidence" value="ECO:0007669"/>
    <property type="project" value="TreeGrafter"/>
</dbReference>
<dbReference type="PANTHER" id="PTHR39966">
    <property type="entry name" value="BLL2471 PROTEIN-RELATED"/>
    <property type="match status" value="1"/>
</dbReference>